<comment type="catalytic activity">
    <reaction evidence="6">
        <text>L-valine + 2-oxoglutarate = 3-methyl-2-oxobutanoate + L-glutamate</text>
        <dbReference type="Rhea" id="RHEA:24813"/>
        <dbReference type="ChEBI" id="CHEBI:11851"/>
        <dbReference type="ChEBI" id="CHEBI:16810"/>
        <dbReference type="ChEBI" id="CHEBI:29985"/>
        <dbReference type="ChEBI" id="CHEBI:57762"/>
        <dbReference type="EC" id="2.6.1.42"/>
    </reaction>
</comment>
<organism evidence="9 10">
    <name type="scientific">Algoriphagus sediminis</name>
    <dbReference type="NCBI Taxonomy" id="3057113"/>
    <lineage>
        <taxon>Bacteria</taxon>
        <taxon>Pseudomonadati</taxon>
        <taxon>Bacteroidota</taxon>
        <taxon>Cytophagia</taxon>
        <taxon>Cytophagales</taxon>
        <taxon>Cyclobacteriaceae</taxon>
        <taxon>Algoriphagus</taxon>
    </lineage>
</organism>
<gene>
    <name evidence="9" type="ORF">QVH07_15350</name>
</gene>
<keyword evidence="9" id="KW-0808">Transferase</keyword>
<dbReference type="PANTHER" id="PTHR42743">
    <property type="entry name" value="AMINO-ACID AMINOTRANSFERASE"/>
    <property type="match status" value="1"/>
</dbReference>
<evidence type="ECO:0000256" key="6">
    <source>
        <dbReference type="ARBA" id="ARBA00048212"/>
    </source>
</evidence>
<dbReference type="EMBL" id="JAUEPH010000007">
    <property type="protein sequence ID" value="MDN3205536.1"/>
    <property type="molecule type" value="Genomic_DNA"/>
</dbReference>
<dbReference type="Gene3D" id="3.20.10.10">
    <property type="entry name" value="D-amino Acid Aminotransferase, subunit A, domain 2"/>
    <property type="match status" value="1"/>
</dbReference>
<keyword evidence="9" id="KW-0032">Aminotransferase</keyword>
<comment type="pathway">
    <text evidence="2">Amino-acid biosynthesis; L-valine biosynthesis; L-valine from pyruvate: step 4/4.</text>
</comment>
<dbReference type="InterPro" id="IPR043131">
    <property type="entry name" value="BCAT-like_N"/>
</dbReference>
<comment type="caution">
    <text evidence="9">The sequence shown here is derived from an EMBL/GenBank/DDBJ whole genome shotgun (WGS) entry which is preliminary data.</text>
</comment>
<dbReference type="Pfam" id="PF01063">
    <property type="entry name" value="Aminotran_4"/>
    <property type="match status" value="1"/>
</dbReference>
<dbReference type="InterPro" id="IPR043132">
    <property type="entry name" value="BCAT-like_C"/>
</dbReference>
<comment type="catalytic activity">
    <reaction evidence="7">
        <text>L-isoleucine + 2-oxoglutarate = (S)-3-methyl-2-oxopentanoate + L-glutamate</text>
        <dbReference type="Rhea" id="RHEA:24801"/>
        <dbReference type="ChEBI" id="CHEBI:16810"/>
        <dbReference type="ChEBI" id="CHEBI:29985"/>
        <dbReference type="ChEBI" id="CHEBI:35146"/>
        <dbReference type="ChEBI" id="CHEBI:58045"/>
        <dbReference type="EC" id="2.6.1.42"/>
    </reaction>
</comment>
<evidence type="ECO:0000256" key="1">
    <source>
        <dbReference type="ARBA" id="ARBA00004824"/>
    </source>
</evidence>
<name>A0ABT7YG78_9BACT</name>
<dbReference type="InterPro" id="IPR050571">
    <property type="entry name" value="Class-IV_PLP-Dep_Aminotrnsfr"/>
</dbReference>
<dbReference type="InterPro" id="IPR036038">
    <property type="entry name" value="Aminotransferase-like"/>
</dbReference>
<evidence type="ECO:0000256" key="7">
    <source>
        <dbReference type="ARBA" id="ARBA00048798"/>
    </source>
</evidence>
<dbReference type="EC" id="2.6.1.42" evidence="5"/>
<evidence type="ECO:0000256" key="4">
    <source>
        <dbReference type="ARBA" id="ARBA00009320"/>
    </source>
</evidence>
<dbReference type="InterPro" id="IPR001544">
    <property type="entry name" value="Aminotrans_IV"/>
</dbReference>
<comment type="pathway">
    <text evidence="3">Amino-acid biosynthesis; L-leucine biosynthesis; L-leucine from 3-methyl-2-oxobutanoate: step 4/4.</text>
</comment>
<evidence type="ECO:0000313" key="9">
    <source>
        <dbReference type="EMBL" id="MDN3205536.1"/>
    </source>
</evidence>
<keyword evidence="10" id="KW-1185">Reference proteome</keyword>
<dbReference type="GO" id="GO:0008483">
    <property type="term" value="F:transaminase activity"/>
    <property type="evidence" value="ECO:0007669"/>
    <property type="project" value="UniProtKB-KW"/>
</dbReference>
<evidence type="ECO:0000256" key="2">
    <source>
        <dbReference type="ARBA" id="ARBA00004931"/>
    </source>
</evidence>
<reference evidence="9" key="1">
    <citation type="submission" date="2023-06" db="EMBL/GenBank/DDBJ databases">
        <title>Robiginitalea aurantiacus sp. nov. and Algoriphagus sediminis sp. nov., isolated from coastal sediment.</title>
        <authorList>
            <person name="Zhou Z.Y."/>
            <person name="An J."/>
            <person name="Jia Y.W."/>
            <person name="Du Z.J."/>
        </authorList>
    </citation>
    <scope>NUCLEOTIDE SEQUENCE</scope>
    <source>
        <strain evidence="9">C2-7</strain>
    </source>
</reference>
<evidence type="ECO:0000256" key="3">
    <source>
        <dbReference type="ARBA" id="ARBA00005072"/>
    </source>
</evidence>
<dbReference type="Gene3D" id="3.30.470.10">
    <property type="match status" value="1"/>
</dbReference>
<evidence type="ECO:0000256" key="5">
    <source>
        <dbReference type="ARBA" id="ARBA00013053"/>
    </source>
</evidence>
<accession>A0ABT7YG78</accession>
<comment type="pathway">
    <text evidence="1">Amino-acid biosynthesis; L-isoleucine biosynthesis; L-isoleucine from 2-oxobutanoate: step 4/4.</text>
</comment>
<comment type="similarity">
    <text evidence="4">Belongs to the class-IV pyridoxal-phosphate-dependent aminotransferase family.</text>
</comment>
<evidence type="ECO:0000256" key="8">
    <source>
        <dbReference type="ARBA" id="ARBA00049229"/>
    </source>
</evidence>
<sequence>MLKYCFARDKIILTENATLHPMDLAVIRGYGIFDFFRVSNSKPLFLDHYLDRFINSAEATYLGLALSREELSQVILELIDKNDMITGGFRMILTGGLSENHFSPGKGSLFIFAEELFLPSEEKYSKGIKLLGLEHVRPLAKIKTTNYAYPVWHSKIWKEAGAEDVLYHQDGMISESSRSNFYIIKDGKLITPSKQILEGITRHHILELADMKEIRDLGMEEALQADEAFITSTTKVLLPVVQIDNHKIGTGKPGPISLDLLRKFRNLENELVS</sequence>
<proteinExistence type="inferred from homology"/>
<evidence type="ECO:0000313" key="10">
    <source>
        <dbReference type="Proteomes" id="UP001171916"/>
    </source>
</evidence>
<dbReference type="PANTHER" id="PTHR42743:SF11">
    <property type="entry name" value="AMINODEOXYCHORISMATE LYASE"/>
    <property type="match status" value="1"/>
</dbReference>
<dbReference type="SUPFAM" id="SSF56752">
    <property type="entry name" value="D-aminoacid aminotransferase-like PLP-dependent enzymes"/>
    <property type="match status" value="1"/>
</dbReference>
<protein>
    <recommendedName>
        <fullName evidence="5">branched-chain-amino-acid transaminase</fullName>
        <ecNumber evidence="5">2.6.1.42</ecNumber>
    </recommendedName>
</protein>
<dbReference type="RefSeq" id="WP_290002101.1">
    <property type="nucleotide sequence ID" value="NZ_JAUEPH010000007.1"/>
</dbReference>
<comment type="catalytic activity">
    <reaction evidence="8">
        <text>L-leucine + 2-oxoglutarate = 4-methyl-2-oxopentanoate + L-glutamate</text>
        <dbReference type="Rhea" id="RHEA:18321"/>
        <dbReference type="ChEBI" id="CHEBI:16810"/>
        <dbReference type="ChEBI" id="CHEBI:17865"/>
        <dbReference type="ChEBI" id="CHEBI:29985"/>
        <dbReference type="ChEBI" id="CHEBI:57427"/>
        <dbReference type="EC" id="2.6.1.42"/>
    </reaction>
</comment>
<dbReference type="Proteomes" id="UP001171916">
    <property type="component" value="Unassembled WGS sequence"/>
</dbReference>